<gene>
    <name evidence="6" type="ORF">DCHRY22_LOCUS6455</name>
</gene>
<dbReference type="GO" id="GO:0006629">
    <property type="term" value="P:lipid metabolic process"/>
    <property type="evidence" value="ECO:0007669"/>
    <property type="project" value="TreeGrafter"/>
</dbReference>
<dbReference type="InterPro" id="IPR012674">
    <property type="entry name" value="Calycin"/>
</dbReference>
<dbReference type="InterPro" id="IPR000566">
    <property type="entry name" value="Lipocln_cytosolic_FA-bd_dom"/>
</dbReference>
<accession>A0A8J2QLX1</accession>
<dbReference type="PIRSF" id="PIRSF036893">
    <property type="entry name" value="Lipocalin_ApoD"/>
    <property type="match status" value="1"/>
</dbReference>
<comment type="similarity">
    <text evidence="1 3">Belongs to the calycin superfamily. Lipocalin family.</text>
</comment>
<dbReference type="PRINTS" id="PR01273">
    <property type="entry name" value="INVTBRTCOLOR"/>
</dbReference>
<evidence type="ECO:0000256" key="2">
    <source>
        <dbReference type="ARBA" id="ARBA00023157"/>
    </source>
</evidence>
<proteinExistence type="inferred from homology"/>
<organism evidence="6 7">
    <name type="scientific">Danaus chrysippus</name>
    <name type="common">African queen</name>
    <dbReference type="NCBI Taxonomy" id="151541"/>
    <lineage>
        <taxon>Eukaryota</taxon>
        <taxon>Metazoa</taxon>
        <taxon>Ecdysozoa</taxon>
        <taxon>Arthropoda</taxon>
        <taxon>Hexapoda</taxon>
        <taxon>Insecta</taxon>
        <taxon>Pterygota</taxon>
        <taxon>Neoptera</taxon>
        <taxon>Endopterygota</taxon>
        <taxon>Lepidoptera</taxon>
        <taxon>Glossata</taxon>
        <taxon>Ditrysia</taxon>
        <taxon>Papilionoidea</taxon>
        <taxon>Nymphalidae</taxon>
        <taxon>Danainae</taxon>
        <taxon>Danaini</taxon>
        <taxon>Danaina</taxon>
        <taxon>Danaus</taxon>
        <taxon>Anosia</taxon>
    </lineage>
</organism>
<evidence type="ECO:0000313" key="6">
    <source>
        <dbReference type="EMBL" id="CAG9565654.1"/>
    </source>
</evidence>
<evidence type="ECO:0000313" key="7">
    <source>
        <dbReference type="Proteomes" id="UP000789524"/>
    </source>
</evidence>
<feature type="domain" description="Lipocalin/cytosolic fatty-acid binding" evidence="5">
    <location>
        <begin position="41"/>
        <end position="170"/>
    </location>
</feature>
<dbReference type="PANTHER" id="PTHR10612">
    <property type="entry name" value="APOLIPOPROTEIN D"/>
    <property type="match status" value="1"/>
</dbReference>
<dbReference type="EMBL" id="CAKASE010000054">
    <property type="protein sequence ID" value="CAG9565654.1"/>
    <property type="molecule type" value="Genomic_DNA"/>
</dbReference>
<dbReference type="OrthoDB" id="565904at2759"/>
<feature type="signal peptide" evidence="4">
    <location>
        <begin position="1"/>
        <end position="15"/>
    </location>
</feature>
<dbReference type="Proteomes" id="UP000789524">
    <property type="component" value="Unassembled WGS sequence"/>
</dbReference>
<dbReference type="PANTHER" id="PTHR10612:SF34">
    <property type="entry name" value="APOLIPOPROTEIN D"/>
    <property type="match status" value="1"/>
</dbReference>
<evidence type="ECO:0000259" key="5">
    <source>
        <dbReference type="Pfam" id="PF00061"/>
    </source>
</evidence>
<protein>
    <submittedName>
        <fullName evidence="6">(African queen) hypothetical protein</fullName>
    </submittedName>
</protein>
<dbReference type="InterPro" id="IPR003057">
    <property type="entry name" value="Invtbrt_color"/>
</dbReference>
<evidence type="ECO:0000256" key="3">
    <source>
        <dbReference type="PIRNR" id="PIRNR036893"/>
    </source>
</evidence>
<sequence length="187" mass="21575">MFALLLLTLFSTAYANVYFDSKCPEVKPVENFDISKFGKDEWHEIARYPSDAEKGSKCVNGIYSWMGDHAMVKSFLVKDDKKYELNGIMRLAADAGNSGKLFFSQSFGDTKIESNLQILDVDYDNYAIAYNCKYDEEKKSRQDFAWIISRSNNLSSEIKAKVEKFVKESEFLYYDKFIWPEASCVLN</sequence>
<reference evidence="6" key="1">
    <citation type="submission" date="2021-09" db="EMBL/GenBank/DDBJ databases">
        <authorList>
            <person name="Martin H S."/>
        </authorList>
    </citation>
    <scope>NUCLEOTIDE SEQUENCE</scope>
</reference>
<dbReference type="Gene3D" id="2.40.128.20">
    <property type="match status" value="1"/>
</dbReference>
<dbReference type="Pfam" id="PF00061">
    <property type="entry name" value="Lipocalin"/>
    <property type="match status" value="1"/>
</dbReference>
<dbReference type="GO" id="GO:0005737">
    <property type="term" value="C:cytoplasm"/>
    <property type="evidence" value="ECO:0007669"/>
    <property type="project" value="TreeGrafter"/>
</dbReference>
<comment type="caution">
    <text evidence="6">The sequence shown here is derived from an EMBL/GenBank/DDBJ whole genome shotgun (WGS) entry which is preliminary data.</text>
</comment>
<keyword evidence="2" id="KW-1015">Disulfide bond</keyword>
<dbReference type="GO" id="GO:0000302">
    <property type="term" value="P:response to reactive oxygen species"/>
    <property type="evidence" value="ECO:0007669"/>
    <property type="project" value="TreeGrafter"/>
</dbReference>
<feature type="chain" id="PRO_5035220027" evidence="4">
    <location>
        <begin position="16"/>
        <end position="187"/>
    </location>
</feature>
<dbReference type="GO" id="GO:0031409">
    <property type="term" value="F:pigment binding"/>
    <property type="evidence" value="ECO:0007669"/>
    <property type="project" value="InterPro"/>
</dbReference>
<evidence type="ECO:0000256" key="1">
    <source>
        <dbReference type="ARBA" id="ARBA00006889"/>
    </source>
</evidence>
<keyword evidence="4" id="KW-0732">Signal</keyword>
<dbReference type="AlphaFoldDB" id="A0A8J2QLX1"/>
<keyword evidence="7" id="KW-1185">Reference proteome</keyword>
<evidence type="ECO:0000256" key="4">
    <source>
        <dbReference type="SAM" id="SignalP"/>
    </source>
</evidence>
<dbReference type="SUPFAM" id="SSF50814">
    <property type="entry name" value="Lipocalins"/>
    <property type="match status" value="1"/>
</dbReference>
<name>A0A8J2QLX1_9NEOP</name>
<dbReference type="InterPro" id="IPR022271">
    <property type="entry name" value="Lipocalin_ApoD"/>
</dbReference>